<dbReference type="OrthoDB" id="9181920at2"/>
<protein>
    <recommendedName>
        <fullName evidence="3">DUF904 domain-containing protein</fullName>
    </recommendedName>
</protein>
<evidence type="ECO:0008006" key="3">
    <source>
        <dbReference type="Google" id="ProtNLM"/>
    </source>
</evidence>
<organism evidence="1 2">
    <name type="scientific">Thauera propionica</name>
    <dbReference type="NCBI Taxonomy" id="2019431"/>
    <lineage>
        <taxon>Bacteria</taxon>
        <taxon>Pseudomonadati</taxon>
        <taxon>Pseudomonadota</taxon>
        <taxon>Betaproteobacteria</taxon>
        <taxon>Rhodocyclales</taxon>
        <taxon>Zoogloeaceae</taxon>
        <taxon>Thauera</taxon>
    </lineage>
</organism>
<gene>
    <name evidence="1" type="ORF">CGK74_12180</name>
</gene>
<evidence type="ECO:0000313" key="1">
    <source>
        <dbReference type="EMBL" id="OYD53439.1"/>
    </source>
</evidence>
<dbReference type="EMBL" id="NOIH01000014">
    <property type="protein sequence ID" value="OYD53439.1"/>
    <property type="molecule type" value="Genomic_DNA"/>
</dbReference>
<proteinExistence type="predicted"/>
<reference evidence="1 2" key="1">
    <citation type="submission" date="2017-07" db="EMBL/GenBank/DDBJ databases">
        <title>Thauera sp. KNDSS-Mac4 genome sequence and assembly.</title>
        <authorList>
            <person name="Mayilraj S."/>
        </authorList>
    </citation>
    <scope>NUCLEOTIDE SEQUENCE [LARGE SCALE GENOMIC DNA]</scope>
    <source>
        <strain evidence="1 2">KNDSS-Mac4</strain>
    </source>
</reference>
<dbReference type="RefSeq" id="WP_094268751.1">
    <property type="nucleotide sequence ID" value="NZ_JAQVFK010000045.1"/>
</dbReference>
<evidence type="ECO:0000313" key="2">
    <source>
        <dbReference type="Proteomes" id="UP000215181"/>
    </source>
</evidence>
<accession>A0A235EWN7</accession>
<dbReference type="Proteomes" id="UP000215181">
    <property type="component" value="Unassembled WGS sequence"/>
</dbReference>
<dbReference type="AlphaFoldDB" id="A0A235EWN7"/>
<name>A0A235EWN7_9RHOO</name>
<comment type="caution">
    <text evidence="1">The sequence shown here is derived from an EMBL/GenBank/DDBJ whole genome shotgun (WGS) entry which is preliminary data.</text>
</comment>
<sequence>MDSELAQLEAQLEQLISLHDRVKAENIGLHGRVAQLDAENRQLAAKLKLAIGRLEALLDKLPEA</sequence>
<keyword evidence="2" id="KW-1185">Reference proteome</keyword>